<keyword evidence="1" id="KW-0813">Transport</keyword>
<comment type="caution">
    <text evidence="5">The sequence shown here is derived from an EMBL/GenBank/DDBJ whole genome shotgun (WGS) entry which is preliminary data.</text>
</comment>
<dbReference type="PATRIC" id="fig|1423783.4.peg.89"/>
<dbReference type="InterPro" id="IPR027417">
    <property type="entry name" value="P-loop_NTPase"/>
</dbReference>
<reference evidence="5 6" key="1">
    <citation type="journal article" date="2015" name="Genome Announc.">
        <title>Expanding the biotechnology potential of lactobacilli through comparative genomics of 213 strains and associated genera.</title>
        <authorList>
            <person name="Sun Z."/>
            <person name="Harris H.M."/>
            <person name="McCann A."/>
            <person name="Guo C."/>
            <person name="Argimon S."/>
            <person name="Zhang W."/>
            <person name="Yang X."/>
            <person name="Jeffery I.B."/>
            <person name="Cooney J.C."/>
            <person name="Kagawa T.F."/>
            <person name="Liu W."/>
            <person name="Song Y."/>
            <person name="Salvetti E."/>
            <person name="Wrobel A."/>
            <person name="Rasinkangas P."/>
            <person name="Parkhill J."/>
            <person name="Rea M.C."/>
            <person name="O'Sullivan O."/>
            <person name="Ritari J."/>
            <person name="Douillard F.P."/>
            <person name="Paul Ross R."/>
            <person name="Yang R."/>
            <person name="Briner A.E."/>
            <person name="Felis G.E."/>
            <person name="de Vos W.M."/>
            <person name="Barrangou R."/>
            <person name="Klaenhammer T.R."/>
            <person name="Caufield P.W."/>
            <person name="Cui Y."/>
            <person name="Zhang H."/>
            <person name="O'Toole P.W."/>
        </authorList>
    </citation>
    <scope>NUCLEOTIDE SEQUENCE [LARGE SCALE GENOMIC DNA]</scope>
    <source>
        <strain evidence="5 6">DSM 15945</strain>
    </source>
</reference>
<dbReference type="PROSITE" id="PS00211">
    <property type="entry name" value="ABC_TRANSPORTER_1"/>
    <property type="match status" value="1"/>
</dbReference>
<organism evidence="5 6">
    <name type="scientific">Lacticaseibacillus pantheris DSM 15945 = JCM 12539 = NBRC 106106</name>
    <dbReference type="NCBI Taxonomy" id="1423783"/>
    <lineage>
        <taxon>Bacteria</taxon>
        <taxon>Bacillati</taxon>
        <taxon>Bacillota</taxon>
        <taxon>Bacilli</taxon>
        <taxon>Lactobacillales</taxon>
        <taxon>Lactobacillaceae</taxon>
        <taxon>Lacticaseibacillus</taxon>
    </lineage>
</organism>
<keyword evidence="3" id="KW-0067">ATP-binding</keyword>
<dbReference type="PROSITE" id="PS50893">
    <property type="entry name" value="ABC_TRANSPORTER_2"/>
    <property type="match status" value="1"/>
</dbReference>
<accession>A0A0R1UAT9</accession>
<feature type="domain" description="ABC transporter" evidence="4">
    <location>
        <begin position="6"/>
        <end position="229"/>
    </location>
</feature>
<dbReference type="OrthoDB" id="9802264at2"/>
<evidence type="ECO:0000259" key="4">
    <source>
        <dbReference type="PROSITE" id="PS50893"/>
    </source>
</evidence>
<dbReference type="InterPro" id="IPR017871">
    <property type="entry name" value="ABC_transporter-like_CS"/>
</dbReference>
<keyword evidence="6" id="KW-1185">Reference proteome</keyword>
<gene>
    <name evidence="5" type="ORF">FC50_GL000081</name>
</gene>
<evidence type="ECO:0000313" key="5">
    <source>
        <dbReference type="EMBL" id="KRL86891.1"/>
    </source>
</evidence>
<dbReference type="SUPFAM" id="SSF52540">
    <property type="entry name" value="P-loop containing nucleoside triphosphate hydrolases"/>
    <property type="match status" value="1"/>
</dbReference>
<name>A0A0R1UAT9_9LACO</name>
<dbReference type="STRING" id="1423783.FC50_GL000081"/>
<dbReference type="PANTHER" id="PTHR42781:SF8">
    <property type="entry name" value="BICARBONATE TRANSPORT ATP-BINDING PROTEIN CMPC"/>
    <property type="match status" value="1"/>
</dbReference>
<evidence type="ECO:0000256" key="1">
    <source>
        <dbReference type="ARBA" id="ARBA00022448"/>
    </source>
</evidence>
<dbReference type="PANTHER" id="PTHR42781">
    <property type="entry name" value="SPERMIDINE/PUTRESCINE IMPORT ATP-BINDING PROTEIN POTA"/>
    <property type="match status" value="1"/>
</dbReference>
<protein>
    <submittedName>
        <fullName evidence="5">ABC-type nitrate sulfonate bicarbonate transport system, ATPase component</fullName>
    </submittedName>
</protein>
<dbReference type="InterPro" id="IPR003439">
    <property type="entry name" value="ABC_transporter-like_ATP-bd"/>
</dbReference>
<dbReference type="Pfam" id="PF00005">
    <property type="entry name" value="ABC_tran"/>
    <property type="match status" value="1"/>
</dbReference>
<evidence type="ECO:0000313" key="6">
    <source>
        <dbReference type="Proteomes" id="UP000051922"/>
    </source>
</evidence>
<dbReference type="Proteomes" id="UP000051922">
    <property type="component" value="Unassembled WGS sequence"/>
</dbReference>
<dbReference type="GO" id="GO:0005524">
    <property type="term" value="F:ATP binding"/>
    <property type="evidence" value="ECO:0007669"/>
    <property type="project" value="UniProtKB-KW"/>
</dbReference>
<keyword evidence="2" id="KW-0547">Nucleotide-binding</keyword>
<evidence type="ECO:0000256" key="2">
    <source>
        <dbReference type="ARBA" id="ARBA00022741"/>
    </source>
</evidence>
<sequence length="242" mass="26801">MANTLLTIQNVNKYYGDAHVLRDIDLDIQSGEFVALVGQSGGGKSTLLRLIAGLEETSTGEIAQDGHTIDGLNVNSRVMFQDDRLLPWMSVQDNLTFGHTSDKARLAEAQKLLHEVELDDFANAYPDSLSGGQRQRVALARALMANPQLLLLDEPLGALDALTRRKMQELILKLWQERQMTTILVTHDVNEAVRMATKIYVVRDHEIAWSGTNNVAYPRADEAIAPMAGEIMDVILDGHVDQ</sequence>
<evidence type="ECO:0000256" key="3">
    <source>
        <dbReference type="ARBA" id="ARBA00022840"/>
    </source>
</evidence>
<dbReference type="RefSeq" id="WP_056956332.1">
    <property type="nucleotide sequence ID" value="NZ_AZFJ01000036.1"/>
</dbReference>
<dbReference type="EMBL" id="AZFJ01000036">
    <property type="protein sequence ID" value="KRL86891.1"/>
    <property type="molecule type" value="Genomic_DNA"/>
</dbReference>
<dbReference type="Gene3D" id="3.40.50.300">
    <property type="entry name" value="P-loop containing nucleotide triphosphate hydrolases"/>
    <property type="match status" value="1"/>
</dbReference>
<dbReference type="AlphaFoldDB" id="A0A0R1UAT9"/>
<dbReference type="SMART" id="SM00382">
    <property type="entry name" value="AAA"/>
    <property type="match status" value="1"/>
</dbReference>
<dbReference type="InterPro" id="IPR050093">
    <property type="entry name" value="ABC_SmlMolc_Importer"/>
</dbReference>
<dbReference type="CDD" id="cd03293">
    <property type="entry name" value="ABC_NrtD_SsuB_transporters"/>
    <property type="match status" value="1"/>
</dbReference>
<dbReference type="InterPro" id="IPR003593">
    <property type="entry name" value="AAA+_ATPase"/>
</dbReference>
<proteinExistence type="predicted"/>
<dbReference type="GO" id="GO:0016887">
    <property type="term" value="F:ATP hydrolysis activity"/>
    <property type="evidence" value="ECO:0007669"/>
    <property type="project" value="InterPro"/>
</dbReference>